<protein>
    <submittedName>
        <fullName evidence="1">Uncharacterized protein</fullName>
    </submittedName>
</protein>
<reference evidence="1" key="1">
    <citation type="submission" date="2014-11" db="EMBL/GenBank/DDBJ databases">
        <authorList>
            <person name="Amaro Gonzalez C."/>
        </authorList>
    </citation>
    <scope>NUCLEOTIDE SEQUENCE</scope>
</reference>
<dbReference type="AlphaFoldDB" id="A0A0E9SQN9"/>
<dbReference type="EMBL" id="GBXM01064951">
    <property type="protein sequence ID" value="JAH43626.1"/>
    <property type="molecule type" value="Transcribed_RNA"/>
</dbReference>
<reference evidence="1" key="2">
    <citation type="journal article" date="2015" name="Fish Shellfish Immunol.">
        <title>Early steps in the European eel (Anguilla anguilla)-Vibrio vulnificus interaction in the gills: Role of the RtxA13 toxin.</title>
        <authorList>
            <person name="Callol A."/>
            <person name="Pajuelo D."/>
            <person name="Ebbesson L."/>
            <person name="Teles M."/>
            <person name="MacKenzie S."/>
            <person name="Amaro C."/>
        </authorList>
    </citation>
    <scope>NUCLEOTIDE SEQUENCE</scope>
</reference>
<name>A0A0E9SQN9_ANGAN</name>
<proteinExistence type="predicted"/>
<sequence>MQSYTGVQKESGTACTAWENNKINFLWSSHSFNGNVKMVLIGSSTVTCSQKL</sequence>
<accession>A0A0E9SQN9</accession>
<organism evidence="1">
    <name type="scientific">Anguilla anguilla</name>
    <name type="common">European freshwater eel</name>
    <name type="synonym">Muraena anguilla</name>
    <dbReference type="NCBI Taxonomy" id="7936"/>
    <lineage>
        <taxon>Eukaryota</taxon>
        <taxon>Metazoa</taxon>
        <taxon>Chordata</taxon>
        <taxon>Craniata</taxon>
        <taxon>Vertebrata</taxon>
        <taxon>Euteleostomi</taxon>
        <taxon>Actinopterygii</taxon>
        <taxon>Neopterygii</taxon>
        <taxon>Teleostei</taxon>
        <taxon>Anguilliformes</taxon>
        <taxon>Anguillidae</taxon>
        <taxon>Anguilla</taxon>
    </lineage>
</organism>
<evidence type="ECO:0000313" key="1">
    <source>
        <dbReference type="EMBL" id="JAH43626.1"/>
    </source>
</evidence>